<proteinExistence type="predicted"/>
<evidence type="ECO:0000313" key="1">
    <source>
        <dbReference type="EMBL" id="KAK4464943.1"/>
    </source>
</evidence>
<gene>
    <name evidence="1" type="ORF">QBC42DRAFT_294589</name>
</gene>
<protein>
    <submittedName>
        <fullName evidence="1">Uncharacterized protein</fullName>
    </submittedName>
</protein>
<comment type="caution">
    <text evidence="1">The sequence shown here is derived from an EMBL/GenBank/DDBJ whole genome shotgun (WGS) entry which is preliminary data.</text>
</comment>
<keyword evidence="2" id="KW-1185">Reference proteome</keyword>
<name>A0AAV9HW27_9PEZI</name>
<organism evidence="1 2">
    <name type="scientific">Cladorrhinum samala</name>
    <dbReference type="NCBI Taxonomy" id="585594"/>
    <lineage>
        <taxon>Eukaryota</taxon>
        <taxon>Fungi</taxon>
        <taxon>Dikarya</taxon>
        <taxon>Ascomycota</taxon>
        <taxon>Pezizomycotina</taxon>
        <taxon>Sordariomycetes</taxon>
        <taxon>Sordariomycetidae</taxon>
        <taxon>Sordariales</taxon>
        <taxon>Podosporaceae</taxon>
        <taxon>Cladorrhinum</taxon>
    </lineage>
</organism>
<reference evidence="1" key="1">
    <citation type="journal article" date="2023" name="Mol. Phylogenet. Evol.">
        <title>Genome-scale phylogeny and comparative genomics of the fungal order Sordariales.</title>
        <authorList>
            <person name="Hensen N."/>
            <person name="Bonometti L."/>
            <person name="Westerberg I."/>
            <person name="Brannstrom I.O."/>
            <person name="Guillou S."/>
            <person name="Cros-Aarteil S."/>
            <person name="Calhoun S."/>
            <person name="Haridas S."/>
            <person name="Kuo A."/>
            <person name="Mondo S."/>
            <person name="Pangilinan J."/>
            <person name="Riley R."/>
            <person name="LaButti K."/>
            <person name="Andreopoulos B."/>
            <person name="Lipzen A."/>
            <person name="Chen C."/>
            <person name="Yan M."/>
            <person name="Daum C."/>
            <person name="Ng V."/>
            <person name="Clum A."/>
            <person name="Steindorff A."/>
            <person name="Ohm R.A."/>
            <person name="Martin F."/>
            <person name="Silar P."/>
            <person name="Natvig D.O."/>
            <person name="Lalanne C."/>
            <person name="Gautier V."/>
            <person name="Ament-Velasquez S.L."/>
            <person name="Kruys A."/>
            <person name="Hutchinson M.I."/>
            <person name="Powell A.J."/>
            <person name="Barry K."/>
            <person name="Miller A.N."/>
            <person name="Grigoriev I.V."/>
            <person name="Debuchy R."/>
            <person name="Gladieux P."/>
            <person name="Hiltunen Thoren M."/>
            <person name="Johannesson H."/>
        </authorList>
    </citation>
    <scope>NUCLEOTIDE SEQUENCE</scope>
    <source>
        <strain evidence="1">PSN324</strain>
    </source>
</reference>
<dbReference type="EMBL" id="MU864943">
    <property type="protein sequence ID" value="KAK4464943.1"/>
    <property type="molecule type" value="Genomic_DNA"/>
</dbReference>
<evidence type="ECO:0000313" key="2">
    <source>
        <dbReference type="Proteomes" id="UP001321749"/>
    </source>
</evidence>
<accession>A0AAV9HW27</accession>
<reference evidence="1" key="2">
    <citation type="submission" date="2023-06" db="EMBL/GenBank/DDBJ databases">
        <authorList>
            <consortium name="Lawrence Berkeley National Laboratory"/>
            <person name="Mondo S.J."/>
            <person name="Hensen N."/>
            <person name="Bonometti L."/>
            <person name="Westerberg I."/>
            <person name="Brannstrom I.O."/>
            <person name="Guillou S."/>
            <person name="Cros-Aarteil S."/>
            <person name="Calhoun S."/>
            <person name="Haridas S."/>
            <person name="Kuo A."/>
            <person name="Pangilinan J."/>
            <person name="Riley R."/>
            <person name="Labutti K."/>
            <person name="Andreopoulos B."/>
            <person name="Lipzen A."/>
            <person name="Chen C."/>
            <person name="Yanf M."/>
            <person name="Daum C."/>
            <person name="Ng V."/>
            <person name="Clum A."/>
            <person name="Steindorff A."/>
            <person name="Ohm R."/>
            <person name="Martin F."/>
            <person name="Silar P."/>
            <person name="Natvig D."/>
            <person name="Lalanne C."/>
            <person name="Gautier V."/>
            <person name="Ament-Velasquez S.L."/>
            <person name="Kruys A."/>
            <person name="Hutchinson M.I."/>
            <person name="Powell A.J."/>
            <person name="Barry K."/>
            <person name="Miller A.N."/>
            <person name="Grigoriev I.V."/>
            <person name="Debuchy R."/>
            <person name="Gladieux P."/>
            <person name="Thoren M.H."/>
            <person name="Johannesson H."/>
        </authorList>
    </citation>
    <scope>NUCLEOTIDE SEQUENCE</scope>
    <source>
        <strain evidence="1">PSN324</strain>
    </source>
</reference>
<dbReference type="Proteomes" id="UP001321749">
    <property type="component" value="Unassembled WGS sequence"/>
</dbReference>
<sequence>MSQKLSSTLPLPLTLFVFFILNITGSNQIGIAMALHLAALAAGGANTDFLNAFQPSAEKVAARSEFPKAVVARNDSGVPTVNMFVDGGSSDLEYAASVIGACNGQTTYAIRCTAGSDTPSFLLENPCGPNAVAATATVGPDTYRVSTAVSTKSAGHTAAATVEEACSLRGTTEAVCTATVDLSLDKERSSTNTVLTLSGSSYYRYDVAITAGAEKLASPTGQCQPASGSGASTKAVALWTLVGVVGLASLW</sequence>
<dbReference type="AlphaFoldDB" id="A0AAV9HW27"/>